<evidence type="ECO:0000313" key="1">
    <source>
        <dbReference type="EMBL" id="MCT9810460.1"/>
    </source>
</evidence>
<accession>A0ABT2PIZ7</accession>
<proteinExistence type="predicted"/>
<dbReference type="GO" id="GO:0016874">
    <property type="term" value="F:ligase activity"/>
    <property type="evidence" value="ECO:0007669"/>
    <property type="project" value="UniProtKB-KW"/>
</dbReference>
<keyword evidence="1" id="KW-0436">Ligase</keyword>
<dbReference type="InterPro" id="IPR009097">
    <property type="entry name" value="Cyclic_Pdiesterase"/>
</dbReference>
<comment type="caution">
    <text evidence="1">The sequence shown here is derived from an EMBL/GenBank/DDBJ whole genome shotgun (WGS) entry which is preliminary data.</text>
</comment>
<dbReference type="RefSeq" id="WP_261499485.1">
    <property type="nucleotide sequence ID" value="NZ_JAODYH010000003.1"/>
</dbReference>
<evidence type="ECO:0000313" key="2">
    <source>
        <dbReference type="Proteomes" id="UP001525968"/>
    </source>
</evidence>
<dbReference type="Proteomes" id="UP001525968">
    <property type="component" value="Unassembled WGS sequence"/>
</dbReference>
<dbReference type="EMBL" id="JAODYH010000003">
    <property type="protein sequence ID" value="MCT9810460.1"/>
    <property type="molecule type" value="Genomic_DNA"/>
</dbReference>
<dbReference type="Gene3D" id="3.90.1140.10">
    <property type="entry name" value="Cyclic phosphodiesterase"/>
    <property type="match status" value="1"/>
</dbReference>
<name>A0ABT2PIZ7_9BURK</name>
<organism evidence="1 2">
    <name type="scientific">Acidovorax bellezanensis</name>
    <dbReference type="NCBI Taxonomy" id="2976702"/>
    <lineage>
        <taxon>Bacteria</taxon>
        <taxon>Pseudomonadati</taxon>
        <taxon>Pseudomonadota</taxon>
        <taxon>Betaproteobacteria</taxon>
        <taxon>Burkholderiales</taxon>
        <taxon>Comamonadaceae</taxon>
        <taxon>Acidovorax</taxon>
    </lineage>
</organism>
<sequence length="215" mass="24125">MHRHFPERRAIASVDADFSDWHRGRRWFALWALWHEDVALAAQLARLHAHCAGLLRPGYARQPHVTLAVRGFCADHAQRPDDFTPQALARDVATLQALKLGAFVVETAGVGSFSMAPFVQLHDTDGGVAALHAALGGRQRPAYVPHWTLGLYGANWPRPVVARRLRRLPPMPRLRLPVTELALLRYDALELSGPLQLLGRYDLAHQQFSLETQYL</sequence>
<gene>
    <name evidence="1" type="ORF">N0K08_07440</name>
</gene>
<dbReference type="Pfam" id="PF13563">
    <property type="entry name" value="2_5_RNA_ligase2"/>
    <property type="match status" value="1"/>
</dbReference>
<dbReference type="SUPFAM" id="SSF55144">
    <property type="entry name" value="LigT-like"/>
    <property type="match status" value="1"/>
</dbReference>
<protein>
    <submittedName>
        <fullName evidence="1">2'-5' RNA ligase family protein</fullName>
    </submittedName>
</protein>
<reference evidence="1 2" key="1">
    <citation type="submission" date="2022-09" db="EMBL/GenBank/DDBJ databases">
        <title>Draft genome of isolate Be4.</title>
        <authorList>
            <person name="Sanchez-Castro I."/>
            <person name="Martinez-Rodriguez P."/>
            <person name="Descostes M."/>
            <person name="Merroun M."/>
        </authorList>
    </citation>
    <scope>NUCLEOTIDE SEQUENCE [LARGE SCALE GENOMIC DNA]</scope>
    <source>
        <strain evidence="1 2">Be4</strain>
    </source>
</reference>
<keyword evidence="2" id="KW-1185">Reference proteome</keyword>